<sequence>MNTISLKQIFLIAFVLTGIFSCAKKQEDNSLTLDEYMKMGVPDPAKVWDINDFSQAYGALAKLKWDRPYQLPVKGSKKSGVLFEHMLSLKNVSFLMDSTLSLNEKAERISAFVLVCDHWIDIYSNPVIDNYYRSELIDIQIFNLRLTEKMVNLATQINNSDDPTAVVLKYGYKTIKMNYVSCLTTELKNQSHTSQFLKQDLERMADSVFASVERNREWMDSSARVDVKQSLRLVLDSTSSDHVRNKYTTLEKSL</sequence>
<accession>A0ABS1KMU1</accession>
<evidence type="ECO:0000313" key="2">
    <source>
        <dbReference type="Proteomes" id="UP000613030"/>
    </source>
</evidence>
<dbReference type="PROSITE" id="PS51257">
    <property type="entry name" value="PROKAR_LIPOPROTEIN"/>
    <property type="match status" value="1"/>
</dbReference>
<comment type="caution">
    <text evidence="1">The sequence shown here is derived from an EMBL/GenBank/DDBJ whole genome shotgun (WGS) entry which is preliminary data.</text>
</comment>
<reference evidence="1 2" key="1">
    <citation type="submission" date="2021-01" db="EMBL/GenBank/DDBJ databases">
        <title>Chryseolinea sp. Jin1 Genome sequencing and assembly.</title>
        <authorList>
            <person name="Kim I."/>
        </authorList>
    </citation>
    <scope>NUCLEOTIDE SEQUENCE [LARGE SCALE GENOMIC DNA]</scope>
    <source>
        <strain evidence="1 2">Jin1</strain>
    </source>
</reference>
<dbReference type="RefSeq" id="WP_202007982.1">
    <property type="nucleotide sequence ID" value="NZ_JAERRB010000001.1"/>
</dbReference>
<dbReference type="EMBL" id="JAERRB010000001">
    <property type="protein sequence ID" value="MBL0740659.1"/>
    <property type="molecule type" value="Genomic_DNA"/>
</dbReference>
<dbReference type="Proteomes" id="UP000613030">
    <property type="component" value="Unassembled WGS sequence"/>
</dbReference>
<gene>
    <name evidence="1" type="ORF">JI741_05485</name>
</gene>
<protein>
    <recommendedName>
        <fullName evidence="3">Lipoprotein</fullName>
    </recommendedName>
</protein>
<organism evidence="1 2">
    <name type="scientific">Chryseolinea lacunae</name>
    <dbReference type="NCBI Taxonomy" id="2801331"/>
    <lineage>
        <taxon>Bacteria</taxon>
        <taxon>Pseudomonadati</taxon>
        <taxon>Bacteroidota</taxon>
        <taxon>Cytophagia</taxon>
        <taxon>Cytophagales</taxon>
        <taxon>Fulvivirgaceae</taxon>
        <taxon>Chryseolinea</taxon>
    </lineage>
</organism>
<keyword evidence="2" id="KW-1185">Reference proteome</keyword>
<evidence type="ECO:0008006" key="3">
    <source>
        <dbReference type="Google" id="ProtNLM"/>
    </source>
</evidence>
<evidence type="ECO:0000313" key="1">
    <source>
        <dbReference type="EMBL" id="MBL0740659.1"/>
    </source>
</evidence>
<proteinExistence type="predicted"/>
<name>A0ABS1KMU1_9BACT</name>